<evidence type="ECO:0000313" key="2">
    <source>
        <dbReference type="EnsemblPlants" id="OMERI03G26540.1"/>
    </source>
</evidence>
<dbReference type="PANTHER" id="PTHR31676:SF96">
    <property type="entry name" value="EXPRESSED PROTEIN"/>
    <property type="match status" value="1"/>
</dbReference>
<dbReference type="Gramene" id="OMERI03G26540.1">
    <property type="protein sequence ID" value="OMERI03G26540.1"/>
    <property type="gene ID" value="OMERI03G26540"/>
</dbReference>
<dbReference type="AlphaFoldDB" id="A0A0E0D4U1"/>
<dbReference type="InterPro" id="IPR036758">
    <property type="entry name" value="At5g01610-like"/>
</dbReference>
<reference evidence="2" key="2">
    <citation type="submission" date="2018-05" db="EMBL/GenBank/DDBJ databases">
        <title>OmerRS3 (Oryza meridionalis Reference Sequence Version 3).</title>
        <authorList>
            <person name="Zhang J."/>
            <person name="Kudrna D."/>
            <person name="Lee S."/>
            <person name="Talag J."/>
            <person name="Welchert J."/>
            <person name="Wing R.A."/>
        </authorList>
    </citation>
    <scope>NUCLEOTIDE SEQUENCE [LARGE SCALE GENOMIC DNA]</scope>
    <source>
        <strain evidence="2">cv. OR44</strain>
    </source>
</reference>
<keyword evidence="3" id="KW-1185">Reference proteome</keyword>
<dbReference type="STRING" id="40149.A0A0E0D4U1"/>
<dbReference type="HOGENOM" id="CLU_089542_2_1_1"/>
<dbReference type="Gene3D" id="2.30.240.10">
    <property type="entry name" value="At5g01610-like"/>
    <property type="match status" value="1"/>
</dbReference>
<proteinExistence type="predicted"/>
<reference evidence="2" key="1">
    <citation type="submission" date="2015-04" db="UniProtKB">
        <authorList>
            <consortium name="EnsemblPlants"/>
        </authorList>
    </citation>
    <scope>IDENTIFICATION</scope>
</reference>
<dbReference type="SUPFAM" id="SSF141562">
    <property type="entry name" value="At5g01610-like"/>
    <property type="match status" value="1"/>
</dbReference>
<dbReference type="InterPro" id="IPR007493">
    <property type="entry name" value="DUF538"/>
</dbReference>
<evidence type="ECO:0008006" key="4">
    <source>
        <dbReference type="Google" id="ProtNLM"/>
    </source>
</evidence>
<dbReference type="PANTHER" id="PTHR31676">
    <property type="entry name" value="T31J12.3 PROTEIN-RELATED"/>
    <property type="match status" value="1"/>
</dbReference>
<protein>
    <recommendedName>
        <fullName evidence="4">DUF538 family protein</fullName>
    </recommendedName>
</protein>
<accession>A0A0E0D4U1</accession>
<feature type="signal peptide" evidence="1">
    <location>
        <begin position="1"/>
        <end position="22"/>
    </location>
</feature>
<evidence type="ECO:0000313" key="3">
    <source>
        <dbReference type="Proteomes" id="UP000008021"/>
    </source>
</evidence>
<dbReference type="EnsemblPlants" id="OMERI03G26540.1">
    <property type="protein sequence ID" value="OMERI03G26540.1"/>
    <property type="gene ID" value="OMERI03G26540"/>
</dbReference>
<keyword evidence="1" id="KW-0732">Signal</keyword>
<dbReference type="Pfam" id="PF04398">
    <property type="entry name" value="DUF538"/>
    <property type="match status" value="1"/>
</dbReference>
<evidence type="ECO:0000256" key="1">
    <source>
        <dbReference type="SAM" id="SignalP"/>
    </source>
</evidence>
<organism evidence="2">
    <name type="scientific">Oryza meridionalis</name>
    <dbReference type="NCBI Taxonomy" id="40149"/>
    <lineage>
        <taxon>Eukaryota</taxon>
        <taxon>Viridiplantae</taxon>
        <taxon>Streptophyta</taxon>
        <taxon>Embryophyta</taxon>
        <taxon>Tracheophyta</taxon>
        <taxon>Spermatophyta</taxon>
        <taxon>Magnoliopsida</taxon>
        <taxon>Liliopsida</taxon>
        <taxon>Poales</taxon>
        <taxon>Poaceae</taxon>
        <taxon>BOP clade</taxon>
        <taxon>Oryzoideae</taxon>
        <taxon>Oryzeae</taxon>
        <taxon>Oryzinae</taxon>
        <taxon>Oryza</taxon>
    </lineage>
</organism>
<dbReference type="Proteomes" id="UP000008021">
    <property type="component" value="Chromosome 3"/>
</dbReference>
<sequence length="204" mass="21726">MSPRALLLAAAALVVVAGAAEAGGAQPNGAANDLLPKYGLPRGLIPDSVASYSFDEATGEFEIHLAGTCYVWFGSHLVYYERSVRGRLSYGAISDLSGIQAKKLFLWVSVTGIVAHPDQGTVEFQVGFVSEALPASQFDTVPACGAGAQLRGAAGVIRELGLLPVAEVGLKNRVWKRSDDRHELLGWESTCSKLEHLRFDVVTK</sequence>
<feature type="chain" id="PRO_5002356504" description="DUF538 family protein" evidence="1">
    <location>
        <begin position="23"/>
        <end position="204"/>
    </location>
</feature>
<name>A0A0E0D4U1_9ORYZ</name>